<gene>
    <name evidence="2" type="ORF">BRADI_4g08826v3</name>
</gene>
<dbReference type="Pfam" id="PF00161">
    <property type="entry name" value="RIP"/>
    <property type="match status" value="1"/>
</dbReference>
<keyword evidence="1" id="KW-0800">Toxin</keyword>
<dbReference type="GO" id="GO:0030598">
    <property type="term" value="F:rRNA N-glycosylase activity"/>
    <property type="evidence" value="ECO:0007669"/>
    <property type="project" value="UniProtKB-EC"/>
</dbReference>
<dbReference type="InterPro" id="IPR001574">
    <property type="entry name" value="Ribosome_inactivat_prot"/>
</dbReference>
<accession>A0A0Q3EKR1</accession>
<comment type="similarity">
    <text evidence="1">Belongs to the ribosome-inactivating protein family.</text>
</comment>
<keyword evidence="1" id="KW-0652">Protein synthesis inhibitor</keyword>
<keyword evidence="4" id="KW-1185">Reference proteome</keyword>
<proteinExistence type="inferred from homology"/>
<dbReference type="InterPro" id="IPR036041">
    <property type="entry name" value="Ribosome-inact_prot_sf"/>
</dbReference>
<dbReference type="InParanoid" id="A0A0Q3EKR1"/>
<protein>
    <recommendedName>
        <fullName evidence="1">rRNA N-glycosylase</fullName>
        <ecNumber evidence="1">3.2.2.22</ecNumber>
    </recommendedName>
</protein>
<dbReference type="Gramene" id="KQJ86988">
    <property type="protein sequence ID" value="KQJ86988"/>
    <property type="gene ID" value="BRADI_4g08826v3"/>
</dbReference>
<reference evidence="3" key="3">
    <citation type="submission" date="2018-08" db="UniProtKB">
        <authorList>
            <consortium name="EnsemblPlants"/>
        </authorList>
    </citation>
    <scope>IDENTIFICATION</scope>
    <source>
        <strain evidence="3">cv. Bd21</strain>
    </source>
</reference>
<reference evidence="2 3" key="1">
    <citation type="journal article" date="2010" name="Nature">
        <title>Genome sequencing and analysis of the model grass Brachypodium distachyon.</title>
        <authorList>
            <consortium name="International Brachypodium Initiative"/>
        </authorList>
    </citation>
    <scope>NUCLEOTIDE SEQUENCE [LARGE SCALE GENOMIC DNA]</scope>
    <source>
        <strain evidence="2 3">Bd21</strain>
    </source>
</reference>
<dbReference type="EnsemblPlants" id="KQJ86988">
    <property type="protein sequence ID" value="KQJ86988"/>
    <property type="gene ID" value="BRADI_4g08826v3"/>
</dbReference>
<comment type="catalytic activity">
    <reaction evidence="1">
        <text>Endohydrolysis of the N-glycosidic bond at one specific adenosine on the 28S rRNA.</text>
        <dbReference type="EC" id="3.2.2.22"/>
    </reaction>
</comment>
<dbReference type="GO" id="GO:0006952">
    <property type="term" value="P:defense response"/>
    <property type="evidence" value="ECO:0007669"/>
    <property type="project" value="UniProtKB-KW"/>
</dbReference>
<dbReference type="AlphaFoldDB" id="A0A0Q3EKR1"/>
<evidence type="ECO:0000256" key="1">
    <source>
        <dbReference type="RuleBase" id="RU004915"/>
    </source>
</evidence>
<organism evidence="2">
    <name type="scientific">Brachypodium distachyon</name>
    <name type="common">Purple false brome</name>
    <name type="synonym">Trachynia distachya</name>
    <dbReference type="NCBI Taxonomy" id="15368"/>
    <lineage>
        <taxon>Eukaryota</taxon>
        <taxon>Viridiplantae</taxon>
        <taxon>Streptophyta</taxon>
        <taxon>Embryophyta</taxon>
        <taxon>Tracheophyta</taxon>
        <taxon>Spermatophyta</taxon>
        <taxon>Magnoliopsida</taxon>
        <taxon>Liliopsida</taxon>
        <taxon>Poales</taxon>
        <taxon>Poaceae</taxon>
        <taxon>BOP clade</taxon>
        <taxon>Pooideae</taxon>
        <taxon>Stipodae</taxon>
        <taxon>Brachypodieae</taxon>
        <taxon>Brachypodium</taxon>
    </lineage>
</organism>
<dbReference type="Gene3D" id="3.40.420.10">
    <property type="entry name" value="Ricin (A subunit), domain 1"/>
    <property type="match status" value="1"/>
</dbReference>
<evidence type="ECO:0000313" key="2">
    <source>
        <dbReference type="EMBL" id="KQJ86988.1"/>
    </source>
</evidence>
<reference evidence="2" key="2">
    <citation type="submission" date="2017-06" db="EMBL/GenBank/DDBJ databases">
        <title>WGS assembly of Brachypodium distachyon.</title>
        <authorList>
            <consortium name="The International Brachypodium Initiative"/>
            <person name="Lucas S."/>
            <person name="Harmon-Smith M."/>
            <person name="Lail K."/>
            <person name="Tice H."/>
            <person name="Grimwood J."/>
            <person name="Bruce D."/>
            <person name="Barry K."/>
            <person name="Shu S."/>
            <person name="Lindquist E."/>
            <person name="Wang M."/>
            <person name="Pitluck S."/>
            <person name="Vogel J.P."/>
            <person name="Garvin D.F."/>
            <person name="Mockler T.C."/>
            <person name="Schmutz J."/>
            <person name="Rokhsar D."/>
            <person name="Bevan M.W."/>
        </authorList>
    </citation>
    <scope>NUCLEOTIDE SEQUENCE</scope>
    <source>
        <strain evidence="2">Bd21</strain>
    </source>
</reference>
<sequence length="244" mass="26594">MGSRDFTKNTKNILFDSYAKFIKDLRAELIGANPVGKVKQRSILTKQTGKDKPPPKWIEVELVGKGGAKPKVAIRRDNVYVFAFSNADGNWYKLTEAKTDVLPDALPLGFEGNYNKLVGGAANLANLKFGKFSTSSAAVILWNHGKKKPYDDAELKRALATICVVLSEAARMAPMYNAVNDGWETPAGGTITAGDIKYYITGWSDWFCVEATGSSTAVVAPRRLSLAVAAAPRRRHGRTVELVI</sequence>
<dbReference type="PRINTS" id="PR00396">
    <property type="entry name" value="SHIGARICIN"/>
</dbReference>
<dbReference type="PANTHER" id="PTHR33453">
    <property type="match status" value="1"/>
</dbReference>
<name>A0A0Q3EKR1_BRADI</name>
<dbReference type="PANTHER" id="PTHR33453:SF44">
    <property type="entry name" value="RRNA N-GLYCOSYLASE"/>
    <property type="match status" value="1"/>
</dbReference>
<keyword evidence="1" id="KW-0611">Plant defense</keyword>
<dbReference type="Proteomes" id="UP000008810">
    <property type="component" value="Chromosome 4"/>
</dbReference>
<dbReference type="GO" id="GO:0090729">
    <property type="term" value="F:toxin activity"/>
    <property type="evidence" value="ECO:0007669"/>
    <property type="project" value="UniProtKB-KW"/>
</dbReference>
<evidence type="ECO:0000313" key="4">
    <source>
        <dbReference type="Proteomes" id="UP000008810"/>
    </source>
</evidence>
<dbReference type="EMBL" id="CM000883">
    <property type="protein sequence ID" value="KQJ86988.1"/>
    <property type="molecule type" value="Genomic_DNA"/>
</dbReference>
<dbReference type="EC" id="3.2.2.22" evidence="1"/>
<dbReference type="FunCoup" id="A0A0Q3EKR1">
    <property type="interactions" value="7"/>
</dbReference>
<keyword evidence="1" id="KW-0378">Hydrolase</keyword>
<dbReference type="InterPro" id="IPR016138">
    <property type="entry name" value="Ribosome_inactivat_prot_sub1"/>
</dbReference>
<dbReference type="GO" id="GO:0017148">
    <property type="term" value="P:negative regulation of translation"/>
    <property type="evidence" value="ECO:0007669"/>
    <property type="project" value="UniProtKB-KW"/>
</dbReference>
<dbReference type="OrthoDB" id="695350at2759"/>
<evidence type="ECO:0000313" key="3">
    <source>
        <dbReference type="EnsemblPlants" id="KQJ86988"/>
    </source>
</evidence>
<dbReference type="InterPro" id="IPR017989">
    <property type="entry name" value="Ribosome_inactivat_1/2"/>
</dbReference>
<dbReference type="SUPFAM" id="SSF56371">
    <property type="entry name" value="Ribosome inactivating proteins (RIP)"/>
    <property type="match status" value="1"/>
</dbReference>